<dbReference type="Proteomes" id="UP000005317">
    <property type="component" value="Unassembled WGS sequence"/>
</dbReference>
<name>A0A656HLN1_THINJ</name>
<evidence type="ECO:0000313" key="2">
    <source>
        <dbReference type="Proteomes" id="UP000005317"/>
    </source>
</evidence>
<dbReference type="AlphaFoldDB" id="A0A656HLN1"/>
<reference evidence="2" key="1">
    <citation type="journal article" date="2011" name="Stand. Genomic Sci.">
        <title>Genome sequence of the filamentous, gliding Thiothrix nivea neotype strain (JP2(T)).</title>
        <authorList>
            <person name="Lapidus A."/>
            <person name="Nolan M."/>
            <person name="Lucas S."/>
            <person name="Glavina Del Rio T."/>
            <person name="Tice H."/>
            <person name="Cheng J.F."/>
            <person name="Tapia R."/>
            <person name="Han C."/>
            <person name="Goodwin L."/>
            <person name="Pitluck S."/>
            <person name="Liolios K."/>
            <person name="Pagani I."/>
            <person name="Ivanova N."/>
            <person name="Huntemann M."/>
            <person name="Mavromatis K."/>
            <person name="Mikhailova N."/>
            <person name="Pati A."/>
            <person name="Chen A."/>
            <person name="Palaniappan K."/>
            <person name="Land M."/>
            <person name="Brambilla E.M."/>
            <person name="Rohde M."/>
            <person name="Abt B."/>
            <person name="Verbarg S."/>
            <person name="Goker M."/>
            <person name="Bristow J."/>
            <person name="Eisen J.A."/>
            <person name="Markowitz V."/>
            <person name="Hugenholtz P."/>
            <person name="Kyrpides N.C."/>
            <person name="Klenk H.P."/>
            <person name="Woyke T."/>
        </authorList>
    </citation>
    <scope>NUCLEOTIDE SEQUENCE [LARGE SCALE GENOMIC DNA]</scope>
    <source>
        <strain evidence="2">ATCC 35100 / DSM 5205 / JP2</strain>
    </source>
</reference>
<evidence type="ECO:0000313" key="1">
    <source>
        <dbReference type="EMBL" id="EIJ36230.1"/>
    </source>
</evidence>
<sequence>MNAVFTFRAFTPDMETYRFKQALRSPALALVVMRRYVREYAEQGLYSHITCNLPTGGRAKCSNRGGVAFVQVW</sequence>
<dbReference type="RefSeq" id="WP_002710111.1">
    <property type="nucleotide sequence ID" value="NZ_JH651384.1"/>
</dbReference>
<dbReference type="EMBL" id="JH651384">
    <property type="protein sequence ID" value="EIJ36230.1"/>
    <property type="molecule type" value="Genomic_DNA"/>
</dbReference>
<keyword evidence="2" id="KW-1185">Reference proteome</keyword>
<proteinExistence type="predicted"/>
<organism evidence="1 2">
    <name type="scientific">Thiothrix nivea (strain ATCC 35100 / DSM 5205 / JP2)</name>
    <dbReference type="NCBI Taxonomy" id="870187"/>
    <lineage>
        <taxon>Bacteria</taxon>
        <taxon>Pseudomonadati</taxon>
        <taxon>Pseudomonadota</taxon>
        <taxon>Gammaproteobacteria</taxon>
        <taxon>Thiotrichales</taxon>
        <taxon>Thiotrichaceae</taxon>
        <taxon>Thiothrix</taxon>
    </lineage>
</organism>
<accession>A0A656HLN1</accession>
<gene>
    <name evidence="1" type="ORF">Thini_3727</name>
</gene>
<protein>
    <submittedName>
        <fullName evidence="1">Uncharacterized protein</fullName>
    </submittedName>
</protein>